<gene>
    <name evidence="1" type="ORF">AM571_CH00268</name>
</gene>
<dbReference type="RefSeq" id="WP_074059848.1">
    <property type="nucleotide sequence ID" value="NZ_CP017241.1"/>
</dbReference>
<sequence length="60" mass="6880">MADNKKATGRDRTRVATNQPYELYYFKQKHGLTVEQAKDIIKRAGNSRDKANELAKALQK</sequence>
<organism evidence="1 2">
    <name type="scientific">Rhizobium etli 8C-3</name>
    <dbReference type="NCBI Taxonomy" id="538025"/>
    <lineage>
        <taxon>Bacteria</taxon>
        <taxon>Pseudomonadati</taxon>
        <taxon>Pseudomonadota</taxon>
        <taxon>Alphaproteobacteria</taxon>
        <taxon>Hyphomicrobiales</taxon>
        <taxon>Rhizobiaceae</taxon>
        <taxon>Rhizobium/Agrobacterium group</taxon>
        <taxon>Rhizobium</taxon>
    </lineage>
</organism>
<dbReference type="AlphaFoldDB" id="A0A1L5NYX2"/>
<dbReference type="InterPro" id="IPR022037">
    <property type="entry name" value="DUF3606"/>
</dbReference>
<dbReference type="Proteomes" id="UP000185109">
    <property type="component" value="Chromosome"/>
</dbReference>
<name>A0A1L5NYX2_RHIET</name>
<dbReference type="Pfam" id="PF12244">
    <property type="entry name" value="DUF3606"/>
    <property type="match status" value="1"/>
</dbReference>
<proteinExistence type="predicted"/>
<dbReference type="EMBL" id="CP017241">
    <property type="protein sequence ID" value="APO73123.1"/>
    <property type="molecule type" value="Genomic_DNA"/>
</dbReference>
<reference evidence="1 2" key="1">
    <citation type="submission" date="2016-09" db="EMBL/GenBank/DDBJ databases">
        <title>The complete genome sequences of Rhizobium gallicum, symbiovars gallicum and phaseoli, symbionts associated to common bean (Phaseolus vulgaris).</title>
        <authorList>
            <person name="Bustos P."/>
            <person name="Santamaria R.I."/>
            <person name="Perez-Carrascal O.M."/>
            <person name="Juarez S."/>
            <person name="Lozano L."/>
            <person name="Martinez-Flores I."/>
            <person name="Martinez-Romero E."/>
            <person name="Cevallos M."/>
            <person name="Romero D."/>
            <person name="Davila G."/>
            <person name="Gonzalez V."/>
        </authorList>
    </citation>
    <scope>NUCLEOTIDE SEQUENCE [LARGE SCALE GENOMIC DNA]</scope>
    <source>
        <strain evidence="1 2">8C-3</strain>
    </source>
</reference>
<evidence type="ECO:0000313" key="1">
    <source>
        <dbReference type="EMBL" id="APO73123.1"/>
    </source>
</evidence>
<accession>A0A1L5NYX2</accession>
<evidence type="ECO:0008006" key="3">
    <source>
        <dbReference type="Google" id="ProtNLM"/>
    </source>
</evidence>
<evidence type="ECO:0000313" key="2">
    <source>
        <dbReference type="Proteomes" id="UP000185109"/>
    </source>
</evidence>
<protein>
    <recommendedName>
        <fullName evidence="3">DUF3606 domain-containing protein</fullName>
    </recommendedName>
</protein>